<dbReference type="Proteomes" id="UP000887159">
    <property type="component" value="Unassembled WGS sequence"/>
</dbReference>
<dbReference type="SUPFAM" id="SSF56672">
    <property type="entry name" value="DNA/RNA polymerases"/>
    <property type="match status" value="1"/>
</dbReference>
<comment type="caution">
    <text evidence="1">The sequence shown here is derived from an EMBL/GenBank/DDBJ whole genome shotgun (WGS) entry which is preliminary data.</text>
</comment>
<evidence type="ECO:0000313" key="1">
    <source>
        <dbReference type="EMBL" id="GFY29543.1"/>
    </source>
</evidence>
<keyword evidence="2" id="KW-1185">Reference proteome</keyword>
<gene>
    <name evidence="1" type="primary">AVEN_32190_1</name>
    <name evidence="1" type="ORF">TNCV_2627131</name>
</gene>
<evidence type="ECO:0000313" key="2">
    <source>
        <dbReference type="Proteomes" id="UP000887159"/>
    </source>
</evidence>
<accession>A0A8X6W746</accession>
<dbReference type="PANTHER" id="PTHR47331">
    <property type="entry name" value="PHD-TYPE DOMAIN-CONTAINING PROTEIN"/>
    <property type="match status" value="1"/>
</dbReference>
<reference evidence="1" key="1">
    <citation type="submission" date="2020-08" db="EMBL/GenBank/DDBJ databases">
        <title>Multicomponent nature underlies the extraordinary mechanical properties of spider dragline silk.</title>
        <authorList>
            <person name="Kono N."/>
            <person name="Nakamura H."/>
            <person name="Mori M."/>
            <person name="Yoshida Y."/>
            <person name="Ohtoshi R."/>
            <person name="Malay A.D."/>
            <person name="Moran D.A.P."/>
            <person name="Tomita M."/>
            <person name="Numata K."/>
            <person name="Arakawa K."/>
        </authorList>
    </citation>
    <scope>NUCLEOTIDE SEQUENCE</scope>
</reference>
<organism evidence="1 2">
    <name type="scientific">Trichonephila clavipes</name>
    <name type="common">Golden silk orbweaver</name>
    <name type="synonym">Nephila clavipes</name>
    <dbReference type="NCBI Taxonomy" id="2585209"/>
    <lineage>
        <taxon>Eukaryota</taxon>
        <taxon>Metazoa</taxon>
        <taxon>Ecdysozoa</taxon>
        <taxon>Arthropoda</taxon>
        <taxon>Chelicerata</taxon>
        <taxon>Arachnida</taxon>
        <taxon>Araneae</taxon>
        <taxon>Araneomorphae</taxon>
        <taxon>Entelegynae</taxon>
        <taxon>Araneoidea</taxon>
        <taxon>Nephilidae</taxon>
        <taxon>Trichonephila</taxon>
    </lineage>
</organism>
<dbReference type="AlphaFoldDB" id="A0A8X6W746"/>
<dbReference type="GO" id="GO:0071897">
    <property type="term" value="P:DNA biosynthetic process"/>
    <property type="evidence" value="ECO:0007669"/>
    <property type="project" value="UniProtKB-ARBA"/>
</dbReference>
<dbReference type="EMBL" id="BMAU01021388">
    <property type="protein sequence ID" value="GFY29543.1"/>
    <property type="molecule type" value="Genomic_DNA"/>
</dbReference>
<protein>
    <submittedName>
        <fullName evidence="1">Integrase catalytic domain-containing protein</fullName>
    </submittedName>
</protein>
<dbReference type="InterPro" id="IPR043502">
    <property type="entry name" value="DNA/RNA_pol_sf"/>
</dbReference>
<sequence>MEEVKEDILPNPHYYIHHQAVLRPDKSTTKLRVVSNASAKTSNVSADVKKMYRQEKIHPSQQDLLKIVWKTSADSPLKTYRLTTVTYGTTCPLFLAPRTLLQLSEDEKQNFPLAAPIVKNEFYVYDVLSGAPDLETPLRPSSN</sequence>
<name>A0A8X6W746_TRICX</name>
<proteinExistence type="predicted"/>